<dbReference type="PROSITE" id="PS50082">
    <property type="entry name" value="WD_REPEATS_2"/>
    <property type="match status" value="5"/>
</dbReference>
<feature type="repeat" description="WD" evidence="3">
    <location>
        <begin position="870"/>
        <end position="911"/>
    </location>
</feature>
<name>A0A9E4NKK2_9GAMM</name>
<evidence type="ECO:0000256" key="4">
    <source>
        <dbReference type="SAM" id="Phobius"/>
    </source>
</evidence>
<dbReference type="Gene3D" id="2.130.10.10">
    <property type="entry name" value="YVTN repeat-like/Quinoprotein amine dehydrogenase"/>
    <property type="match status" value="5"/>
</dbReference>
<dbReference type="InterPro" id="IPR015943">
    <property type="entry name" value="WD40/YVTN_repeat-like_dom_sf"/>
</dbReference>
<dbReference type="InterPro" id="IPR001680">
    <property type="entry name" value="WD40_rpt"/>
</dbReference>
<feature type="domain" description="TIR" evidence="5">
    <location>
        <begin position="8"/>
        <end position="147"/>
    </location>
</feature>
<dbReference type="PANTHER" id="PTHR44019">
    <property type="entry name" value="WD REPEAT-CONTAINING PROTEIN 55"/>
    <property type="match status" value="1"/>
</dbReference>
<dbReference type="InterPro" id="IPR019775">
    <property type="entry name" value="WD40_repeat_CS"/>
</dbReference>
<dbReference type="SMART" id="SM00320">
    <property type="entry name" value="WD40"/>
    <property type="match status" value="10"/>
</dbReference>
<keyword evidence="4" id="KW-1133">Transmembrane helix</keyword>
<dbReference type="EMBL" id="JAEPCR010000045">
    <property type="protein sequence ID" value="MCG7978524.1"/>
    <property type="molecule type" value="Genomic_DNA"/>
</dbReference>
<keyword evidence="4" id="KW-0472">Membrane</keyword>
<evidence type="ECO:0000256" key="3">
    <source>
        <dbReference type="PROSITE-ProRule" id="PRU00221"/>
    </source>
</evidence>
<dbReference type="PROSITE" id="PS00678">
    <property type="entry name" value="WD_REPEATS_1"/>
    <property type="match status" value="3"/>
</dbReference>
<dbReference type="Gene3D" id="3.40.50.10140">
    <property type="entry name" value="Toll/interleukin-1 receptor homology (TIR) domain"/>
    <property type="match status" value="1"/>
</dbReference>
<dbReference type="Pfam" id="PF13676">
    <property type="entry name" value="TIR_2"/>
    <property type="match status" value="1"/>
</dbReference>
<dbReference type="Pfam" id="PF00400">
    <property type="entry name" value="WD40"/>
    <property type="match status" value="4"/>
</dbReference>
<evidence type="ECO:0000256" key="1">
    <source>
        <dbReference type="ARBA" id="ARBA00022574"/>
    </source>
</evidence>
<gene>
    <name evidence="6" type="ORF">JAY77_10350</name>
</gene>
<dbReference type="PROSITE" id="PS50294">
    <property type="entry name" value="WD_REPEATS_REGION"/>
    <property type="match status" value="3"/>
</dbReference>
<feature type="transmembrane region" description="Helical" evidence="4">
    <location>
        <begin position="203"/>
        <end position="226"/>
    </location>
</feature>
<dbReference type="InterPro" id="IPR002372">
    <property type="entry name" value="PQQ_rpt_dom"/>
</dbReference>
<dbReference type="InterPro" id="IPR011047">
    <property type="entry name" value="Quinoprotein_ADH-like_sf"/>
</dbReference>
<evidence type="ECO:0000313" key="6">
    <source>
        <dbReference type="EMBL" id="MCG7978524.1"/>
    </source>
</evidence>
<dbReference type="PANTHER" id="PTHR44019:SF8">
    <property type="entry name" value="POC1 CENTRIOLAR PROTEIN HOMOLOG"/>
    <property type="match status" value="1"/>
</dbReference>
<keyword evidence="4" id="KW-0812">Transmembrane</keyword>
<dbReference type="GO" id="GO:0007165">
    <property type="term" value="P:signal transduction"/>
    <property type="evidence" value="ECO:0007669"/>
    <property type="project" value="InterPro"/>
</dbReference>
<evidence type="ECO:0000313" key="7">
    <source>
        <dbReference type="Proteomes" id="UP000886674"/>
    </source>
</evidence>
<feature type="repeat" description="WD" evidence="3">
    <location>
        <begin position="627"/>
        <end position="668"/>
    </location>
</feature>
<feature type="repeat" description="WD" evidence="3">
    <location>
        <begin position="912"/>
        <end position="953"/>
    </location>
</feature>
<protein>
    <submittedName>
        <fullName evidence="6">TIR domain-containing protein</fullName>
    </submittedName>
</protein>
<feature type="repeat" description="WD" evidence="3">
    <location>
        <begin position="292"/>
        <end position="333"/>
    </location>
</feature>
<dbReference type="InterPro" id="IPR000157">
    <property type="entry name" value="TIR_dom"/>
</dbReference>
<accession>A0A9E4NKK2</accession>
<evidence type="ECO:0000259" key="5">
    <source>
        <dbReference type="PROSITE" id="PS50104"/>
    </source>
</evidence>
<dbReference type="Pfam" id="PF13360">
    <property type="entry name" value="PQQ_2"/>
    <property type="match status" value="1"/>
</dbReference>
<dbReference type="SUPFAM" id="SSF50978">
    <property type="entry name" value="WD40 repeat-like"/>
    <property type="match status" value="1"/>
</dbReference>
<sequence>MISKDSNYKYWAFISYSHQDHLWGKWLHKKLETHGIPKEFVGQPLLESDHIPRKLYRCFIDEQEMPATGDLPAYIDNALRESRYLIIVSSPAAAKSQWVSKEIDSFKRLGREGRVFALITDGEPGATDKPGYDPEMECFPEPLRYKYTLDGQRTDERTEPLAPDVRLGKESRRTALLRLIAGIVQIEYAQLADREGRRQRLRLAAIIGLATLITLVFAVLAVTAVIQRERADQERTIARKQFYDASIQAARAQLAQGRPDLAREALWAAPYEYSNWEWGHLILKAHPGLHVLENHQGPIFDVTYSADGQYIAVASLYTHGRVWNAATGEPLFDLATDLGGDVTFSPDGRFVGAVTFGGCKVVLWNVETGERALCVEGDYFGYSPEGETASQITFSHDSDYIAINSFEKTEIWDISTNTHVSDLENSGEASFLSFAPDGSRLIGRVGENIIKIWKIDTGKILNQLEGVHFLGQGLNRPPSLDRGWVAVDQGEHVHVFNALSDRTIGIIVRPVETLAVSSDESAIAYTGNNSIAVFDTQSAKILWSHTLEGQVVSEIIFDPEGDRLAVILGQNTVVVLDAKSGGRVFEKQSSAIQSVHYSPRGTYMAVMHAEKDPEIWDGTTGKQVIEFSGHADAINDVIFSHNESSIVTGSEDTTAQIWNIPVRRTKREYRSPADGNPFNINQSRFIAADANREYTAHFRRLYDDHLLFTISDVNSAIWSPDGELILTKSAYGQLAVWDAETGTERYRIEGRFPHHSTFNPDGSRLLTAFQNDRDGDEVIVRDSVSGQVLYKKKGVSSLTNYAFSADGQRVAADTTNYGSTLIWDLYTGRITQELSGPNPMFSPIGTQLITHSDMRVRIWEELSGKLIHELNEHFDVIHDVVLSPDGTRVASGCEDGRTRIWNTETGQLEHVLRDSTYGALTATFSPDGSRLVTGTTDSKIHIWDVATGRLLHELFGPQEGGPNEIHFSHNGLFLAVQSYSNELIIWESAPWQLEDLPQVEGEFKSLEEERKSRFLEWKRLAR</sequence>
<keyword evidence="1 3" id="KW-0853">WD repeat</keyword>
<dbReference type="InterPro" id="IPR050505">
    <property type="entry name" value="WDR55/POC1"/>
</dbReference>
<evidence type="ECO:0000256" key="2">
    <source>
        <dbReference type="ARBA" id="ARBA00022737"/>
    </source>
</evidence>
<comment type="caution">
    <text evidence="6">The sequence shown here is derived from an EMBL/GenBank/DDBJ whole genome shotgun (WGS) entry which is preliminary data.</text>
</comment>
<proteinExistence type="predicted"/>
<dbReference type="InterPro" id="IPR036322">
    <property type="entry name" value="WD40_repeat_dom_sf"/>
</dbReference>
<feature type="repeat" description="WD" evidence="3">
    <location>
        <begin position="713"/>
        <end position="747"/>
    </location>
</feature>
<dbReference type="SUPFAM" id="SSF52200">
    <property type="entry name" value="Toll/Interleukin receptor TIR domain"/>
    <property type="match status" value="1"/>
</dbReference>
<dbReference type="InterPro" id="IPR035897">
    <property type="entry name" value="Toll_tir_struct_dom_sf"/>
</dbReference>
<dbReference type="SUPFAM" id="SSF50998">
    <property type="entry name" value="Quinoprotein alcohol dehydrogenase-like"/>
    <property type="match status" value="2"/>
</dbReference>
<dbReference type="PROSITE" id="PS50104">
    <property type="entry name" value="TIR"/>
    <property type="match status" value="1"/>
</dbReference>
<dbReference type="AlphaFoldDB" id="A0A9E4NKK2"/>
<keyword evidence="2" id="KW-0677">Repeat</keyword>
<organism evidence="6 7">
    <name type="scientific">Candidatus Thiodiazotropha taylori</name>
    <dbReference type="NCBI Taxonomy" id="2792791"/>
    <lineage>
        <taxon>Bacteria</taxon>
        <taxon>Pseudomonadati</taxon>
        <taxon>Pseudomonadota</taxon>
        <taxon>Gammaproteobacteria</taxon>
        <taxon>Chromatiales</taxon>
        <taxon>Sedimenticolaceae</taxon>
        <taxon>Candidatus Thiodiazotropha</taxon>
    </lineage>
</organism>
<dbReference type="Proteomes" id="UP000886674">
    <property type="component" value="Unassembled WGS sequence"/>
</dbReference>
<reference evidence="6" key="1">
    <citation type="journal article" date="2021" name="Proc. Natl. Acad. Sci. U.S.A.">
        <title>Global biogeography of chemosynthetic symbionts reveals both localized and globally distributed symbiont groups. .</title>
        <authorList>
            <person name="Osvatic J.T."/>
            <person name="Wilkins L.G.E."/>
            <person name="Leibrecht L."/>
            <person name="Leray M."/>
            <person name="Zauner S."/>
            <person name="Polzin J."/>
            <person name="Camacho Y."/>
            <person name="Gros O."/>
            <person name="van Gils J.A."/>
            <person name="Eisen J.A."/>
            <person name="Petersen J.M."/>
            <person name="Yuen B."/>
        </authorList>
    </citation>
    <scope>NUCLEOTIDE SEQUENCE</scope>
    <source>
        <strain evidence="6">MAGclacostrist055</strain>
    </source>
</reference>